<comment type="caution">
    <text evidence="4">The sequence shown here is derived from an EMBL/GenBank/DDBJ whole genome shotgun (WGS) entry which is preliminary data.</text>
</comment>
<dbReference type="PROSITE" id="PS50026">
    <property type="entry name" value="EGF_3"/>
    <property type="match status" value="1"/>
</dbReference>
<feature type="transmembrane region" description="Helical" evidence="2">
    <location>
        <begin position="119"/>
        <end position="141"/>
    </location>
</feature>
<evidence type="ECO:0000313" key="4">
    <source>
        <dbReference type="EMBL" id="CAB3229233.1"/>
    </source>
</evidence>
<organism evidence="4 5">
    <name type="scientific">Arctia plantaginis</name>
    <name type="common">Wood tiger moth</name>
    <name type="synonym">Phalaena plantaginis</name>
    <dbReference type="NCBI Taxonomy" id="874455"/>
    <lineage>
        <taxon>Eukaryota</taxon>
        <taxon>Metazoa</taxon>
        <taxon>Ecdysozoa</taxon>
        <taxon>Arthropoda</taxon>
        <taxon>Hexapoda</taxon>
        <taxon>Insecta</taxon>
        <taxon>Pterygota</taxon>
        <taxon>Neoptera</taxon>
        <taxon>Endopterygota</taxon>
        <taxon>Lepidoptera</taxon>
        <taxon>Glossata</taxon>
        <taxon>Ditrysia</taxon>
        <taxon>Noctuoidea</taxon>
        <taxon>Erebidae</taxon>
        <taxon>Arctiinae</taxon>
        <taxon>Arctia</taxon>
    </lineage>
</organism>
<accession>A0A8S0Z8E3</accession>
<dbReference type="InterPro" id="IPR000742">
    <property type="entry name" value="EGF"/>
</dbReference>
<proteinExistence type="predicted"/>
<keyword evidence="2" id="KW-1133">Transmembrane helix</keyword>
<keyword evidence="2" id="KW-0472">Membrane</keyword>
<keyword evidence="1" id="KW-1015">Disulfide bond</keyword>
<dbReference type="Proteomes" id="UP000494256">
    <property type="component" value="Unassembled WGS sequence"/>
</dbReference>
<name>A0A8S0Z8E3_ARCPL</name>
<keyword evidence="2" id="KW-0812">Transmembrane</keyword>
<protein>
    <recommendedName>
        <fullName evidence="3">EGF-like domain-containing protein</fullName>
    </recommendedName>
</protein>
<dbReference type="EMBL" id="CADEBD010000286">
    <property type="protein sequence ID" value="CAB3229233.1"/>
    <property type="molecule type" value="Genomic_DNA"/>
</dbReference>
<evidence type="ECO:0000256" key="2">
    <source>
        <dbReference type="SAM" id="Phobius"/>
    </source>
</evidence>
<reference evidence="4 5" key="1">
    <citation type="submission" date="2020-04" db="EMBL/GenBank/DDBJ databases">
        <authorList>
            <person name="Wallbank WR R."/>
            <person name="Pardo Diaz C."/>
            <person name="Kozak K."/>
            <person name="Martin S."/>
            <person name="Jiggins C."/>
            <person name="Moest M."/>
            <person name="Warren A I."/>
            <person name="Byers J.R.P. K."/>
            <person name="Montejo-Kovacevich G."/>
            <person name="Yen C E."/>
        </authorList>
    </citation>
    <scope>NUCLEOTIDE SEQUENCE [LARGE SCALE GENOMIC DNA]</scope>
</reference>
<evidence type="ECO:0000313" key="5">
    <source>
        <dbReference type="Proteomes" id="UP000494256"/>
    </source>
</evidence>
<keyword evidence="1" id="KW-0245">EGF-like domain</keyword>
<dbReference type="AlphaFoldDB" id="A0A8S0Z8E3"/>
<sequence>MDKGRRRNWRRRREADTGETSEGCACQNGGHCVWTDRGRACVCAGAWGGPTCALYVGHDHACAARACPPPAICVWGPDTSGTKVYCACLEGASCTSPRALPQPGVVAGGTSAAADAGGAWAGAGLALLALLVAVLAALYVLHRRRHGAFVHARLADNVEINNPMYLAGEDELEPHAEHSHTNGGNHFANPVYESMYAAQQNNPGGSIAEEHANLLAGAPRAGSPPPERAALL</sequence>
<evidence type="ECO:0000259" key="3">
    <source>
        <dbReference type="PROSITE" id="PS50026"/>
    </source>
</evidence>
<comment type="caution">
    <text evidence="1">Lacks conserved residue(s) required for the propagation of feature annotation.</text>
</comment>
<evidence type="ECO:0000256" key="1">
    <source>
        <dbReference type="PROSITE-ProRule" id="PRU00076"/>
    </source>
</evidence>
<dbReference type="PROSITE" id="PS00022">
    <property type="entry name" value="EGF_1"/>
    <property type="match status" value="1"/>
</dbReference>
<dbReference type="OrthoDB" id="10022108at2759"/>
<feature type="disulfide bond" evidence="1">
    <location>
        <begin position="43"/>
        <end position="52"/>
    </location>
</feature>
<feature type="domain" description="EGF-like" evidence="3">
    <location>
        <begin position="20"/>
        <end position="53"/>
    </location>
</feature>
<gene>
    <name evidence="4" type="ORF">APLA_LOCUS3916</name>
</gene>